<gene>
    <name evidence="2" type="ORF">RchiOBHm_Chr1g0360091</name>
</gene>
<keyword evidence="1" id="KW-0812">Transmembrane</keyword>
<dbReference type="PROSITE" id="PS51257">
    <property type="entry name" value="PROKAR_LIPOPROTEIN"/>
    <property type="match status" value="1"/>
</dbReference>
<dbReference type="Gramene" id="PRQ58511">
    <property type="protein sequence ID" value="PRQ58511"/>
    <property type="gene ID" value="RchiOBHm_Chr1g0360091"/>
</dbReference>
<reference evidence="2 3" key="1">
    <citation type="journal article" date="2018" name="Nat. Genet.">
        <title>The Rosa genome provides new insights in the design of modern roses.</title>
        <authorList>
            <person name="Bendahmane M."/>
        </authorList>
    </citation>
    <scope>NUCLEOTIDE SEQUENCE [LARGE SCALE GENOMIC DNA]</scope>
    <source>
        <strain evidence="3">cv. Old Blush</strain>
    </source>
</reference>
<dbReference type="EMBL" id="PDCK01000039">
    <property type="protein sequence ID" value="PRQ58511.1"/>
    <property type="molecule type" value="Genomic_DNA"/>
</dbReference>
<sequence length="74" mass="8671">MEIYRGCEPPIILSYTQLILFLFLATACNPCLTGRASDKAPFFFLTTKLNKKHKRKKGFSSRVYYLRNTLLFQF</sequence>
<evidence type="ECO:0000313" key="3">
    <source>
        <dbReference type="Proteomes" id="UP000238479"/>
    </source>
</evidence>
<evidence type="ECO:0000256" key="1">
    <source>
        <dbReference type="SAM" id="Phobius"/>
    </source>
</evidence>
<evidence type="ECO:0000313" key="2">
    <source>
        <dbReference type="EMBL" id="PRQ58511.1"/>
    </source>
</evidence>
<keyword evidence="3" id="KW-1185">Reference proteome</keyword>
<accession>A0A2P6SII8</accession>
<comment type="caution">
    <text evidence="2">The sequence shown here is derived from an EMBL/GenBank/DDBJ whole genome shotgun (WGS) entry which is preliminary data.</text>
</comment>
<keyword evidence="1" id="KW-0472">Membrane</keyword>
<dbReference type="Proteomes" id="UP000238479">
    <property type="component" value="Chromosome 1"/>
</dbReference>
<dbReference type="AlphaFoldDB" id="A0A2P6SII8"/>
<name>A0A2P6SII8_ROSCH</name>
<organism evidence="2 3">
    <name type="scientific">Rosa chinensis</name>
    <name type="common">China rose</name>
    <dbReference type="NCBI Taxonomy" id="74649"/>
    <lineage>
        <taxon>Eukaryota</taxon>
        <taxon>Viridiplantae</taxon>
        <taxon>Streptophyta</taxon>
        <taxon>Embryophyta</taxon>
        <taxon>Tracheophyta</taxon>
        <taxon>Spermatophyta</taxon>
        <taxon>Magnoliopsida</taxon>
        <taxon>eudicotyledons</taxon>
        <taxon>Gunneridae</taxon>
        <taxon>Pentapetalae</taxon>
        <taxon>rosids</taxon>
        <taxon>fabids</taxon>
        <taxon>Rosales</taxon>
        <taxon>Rosaceae</taxon>
        <taxon>Rosoideae</taxon>
        <taxon>Rosoideae incertae sedis</taxon>
        <taxon>Rosa</taxon>
    </lineage>
</organism>
<protein>
    <submittedName>
        <fullName evidence="2">Uncharacterized protein</fullName>
    </submittedName>
</protein>
<keyword evidence="1" id="KW-1133">Transmembrane helix</keyword>
<proteinExistence type="predicted"/>
<feature type="transmembrane region" description="Helical" evidence="1">
    <location>
        <begin position="12"/>
        <end position="32"/>
    </location>
</feature>